<feature type="transmembrane region" description="Helical" evidence="1">
    <location>
        <begin position="9"/>
        <end position="27"/>
    </location>
</feature>
<reference evidence="2 3" key="1">
    <citation type="submission" date="2018-06" db="EMBL/GenBank/DDBJ databases">
        <authorList>
            <consortium name="Pathogen Informatics"/>
            <person name="Doyle S."/>
        </authorList>
    </citation>
    <scope>NUCLEOTIDE SEQUENCE [LARGE SCALE GENOMIC DNA]</scope>
    <source>
        <strain evidence="2 3">NCTC11546</strain>
    </source>
</reference>
<dbReference type="Pfam" id="PF10990">
    <property type="entry name" value="DUF2809"/>
    <property type="match status" value="1"/>
</dbReference>
<dbReference type="AlphaFoldDB" id="A0A2X2RH78"/>
<feature type="transmembrane region" description="Helical" evidence="1">
    <location>
        <begin position="62"/>
        <end position="81"/>
    </location>
</feature>
<feature type="transmembrane region" description="Helical" evidence="1">
    <location>
        <begin position="101"/>
        <end position="119"/>
    </location>
</feature>
<keyword evidence="1" id="KW-0472">Membrane</keyword>
<gene>
    <name evidence="2" type="ORF">NCTC11546_01834</name>
</gene>
<keyword evidence="1" id="KW-1133">Transmembrane helix</keyword>
<protein>
    <submittedName>
        <fullName evidence="2">Protein of uncharacterized function (DUF2809)</fullName>
    </submittedName>
</protein>
<evidence type="ECO:0000313" key="2">
    <source>
        <dbReference type="EMBL" id="SQA78594.1"/>
    </source>
</evidence>
<organism evidence="2 3">
    <name type="scientific">Capnocytophaga ochracea</name>
    <dbReference type="NCBI Taxonomy" id="1018"/>
    <lineage>
        <taxon>Bacteria</taxon>
        <taxon>Pseudomonadati</taxon>
        <taxon>Bacteroidota</taxon>
        <taxon>Flavobacteriia</taxon>
        <taxon>Flavobacteriales</taxon>
        <taxon>Flavobacteriaceae</taxon>
        <taxon>Capnocytophaga</taxon>
    </lineage>
</organism>
<proteinExistence type="predicted"/>
<dbReference type="EMBL" id="UARG01000017">
    <property type="protein sequence ID" value="SQA78594.1"/>
    <property type="molecule type" value="Genomic_DNA"/>
</dbReference>
<dbReference type="Proteomes" id="UP000249891">
    <property type="component" value="Unassembled WGS sequence"/>
</dbReference>
<evidence type="ECO:0000256" key="1">
    <source>
        <dbReference type="SAM" id="Phobius"/>
    </source>
</evidence>
<sequence>MKLTFNKKYFIWTLALLGAELLIATVFNSMGFIRGYIGDVLVVILLYYLVLSFVKVKHKDKLIWGIFAFAVAIEVMQYLGVATYLGFTRGSLGYILLGNHFSWADVVCYAIGCLILQFTSKNK</sequence>
<dbReference type="InterPro" id="IPR021257">
    <property type="entry name" value="DUF2809"/>
</dbReference>
<accession>A0A2X2RH78</accession>
<feature type="transmembrane region" description="Helical" evidence="1">
    <location>
        <begin position="33"/>
        <end position="50"/>
    </location>
</feature>
<evidence type="ECO:0000313" key="3">
    <source>
        <dbReference type="Proteomes" id="UP000249891"/>
    </source>
</evidence>
<name>A0A2X2RH78_CAPOC</name>
<keyword evidence="1" id="KW-0812">Transmembrane</keyword>
<dbReference type="RefSeq" id="WP_128091682.1">
    <property type="nucleotide sequence ID" value="NZ_UARG01000017.1"/>
</dbReference>